<sequence>MTEEQRMARELRSVRAHHEDPIIDFDVDVNELDRVARNELKTLTKENAETVAKHLVMAVRLIDSDPELAHQHVLSASRRAGRIAVVRETLGITAYATGDFALALREMRTFRRISGSNEQIALMVDSERGVGRSDKALELGRSVDRSTLTEATQVALAVAMSGARLDLDQPDLALGELEISQLDPTKAFSYSPELFRAYAEVLEELGRTEESAEWLTCAEVAEKALEMSPPAGEDESDEDIIVIEEELEGFDDDFDGEADGESEADAGDASQAEEILVEDVSAVDISVEDVSLQGAPLEDVTLEDVHAEELSADDVANLFDEVVERSAEEVVLTSVAMDFDEDLLEDDVAQVLRDTAHLAGEEGGTESRA</sequence>
<comment type="caution">
    <text evidence="2">The sequence shown here is derived from an EMBL/GenBank/DDBJ whole genome shotgun (WGS) entry which is preliminary data.</text>
</comment>
<name>A0A7W3JS94_9MICO</name>
<protein>
    <submittedName>
        <fullName evidence="2">Uncharacterized protein</fullName>
    </submittedName>
</protein>
<accession>A0A7W3JS94</accession>
<evidence type="ECO:0000313" key="3">
    <source>
        <dbReference type="Proteomes" id="UP000524237"/>
    </source>
</evidence>
<dbReference type="Proteomes" id="UP000524237">
    <property type="component" value="Unassembled WGS sequence"/>
</dbReference>
<reference evidence="2 3" key="1">
    <citation type="submission" date="2020-07" db="EMBL/GenBank/DDBJ databases">
        <title>Sequencing the genomes of 1000 actinobacteria strains.</title>
        <authorList>
            <person name="Klenk H.-P."/>
        </authorList>
    </citation>
    <scope>NUCLEOTIDE SEQUENCE [LARGE SCALE GENOMIC DNA]</scope>
    <source>
        <strain evidence="2 3">DSM 23737</strain>
    </source>
</reference>
<keyword evidence="3" id="KW-1185">Reference proteome</keyword>
<evidence type="ECO:0000256" key="1">
    <source>
        <dbReference type="SAM" id="MobiDB-lite"/>
    </source>
</evidence>
<evidence type="ECO:0000313" key="2">
    <source>
        <dbReference type="EMBL" id="MBA8828266.1"/>
    </source>
</evidence>
<feature type="region of interest" description="Disordered" evidence="1">
    <location>
        <begin position="251"/>
        <end position="270"/>
    </location>
</feature>
<proteinExistence type="predicted"/>
<organism evidence="2 3">
    <name type="scientific">Alpinimonas psychrophila</name>
    <dbReference type="NCBI Taxonomy" id="748908"/>
    <lineage>
        <taxon>Bacteria</taxon>
        <taxon>Bacillati</taxon>
        <taxon>Actinomycetota</taxon>
        <taxon>Actinomycetes</taxon>
        <taxon>Micrococcales</taxon>
        <taxon>Microbacteriaceae</taxon>
        <taxon>Alpinimonas</taxon>
    </lineage>
</organism>
<dbReference type="EMBL" id="JACGWU010000001">
    <property type="protein sequence ID" value="MBA8828266.1"/>
    <property type="molecule type" value="Genomic_DNA"/>
</dbReference>
<dbReference type="AlphaFoldDB" id="A0A7W3JS94"/>
<gene>
    <name evidence="2" type="ORF">FB555_000337</name>
</gene>
<feature type="compositionally biased region" description="Acidic residues" evidence="1">
    <location>
        <begin position="251"/>
        <end position="266"/>
    </location>
</feature>
<dbReference type="RefSeq" id="WP_182483706.1">
    <property type="nucleotide sequence ID" value="NZ_JACGWU010000001.1"/>
</dbReference>
<dbReference type="InterPro" id="IPR011990">
    <property type="entry name" value="TPR-like_helical_dom_sf"/>
</dbReference>
<dbReference type="Gene3D" id="1.25.40.10">
    <property type="entry name" value="Tetratricopeptide repeat domain"/>
    <property type="match status" value="1"/>
</dbReference>